<keyword evidence="1" id="KW-1133">Transmembrane helix</keyword>
<keyword evidence="1" id="KW-0472">Membrane</keyword>
<dbReference type="KEGG" id="kan:IMCC3317_03120"/>
<dbReference type="AlphaFoldDB" id="A0A7L4ZFJ0"/>
<dbReference type="OrthoDB" id="762068at2"/>
<gene>
    <name evidence="2" type="ORF">IMCC3317_03120</name>
</gene>
<evidence type="ECO:0000313" key="2">
    <source>
        <dbReference type="EMBL" id="QHI34966.1"/>
    </source>
</evidence>
<evidence type="ECO:0000313" key="3">
    <source>
        <dbReference type="Proteomes" id="UP000464657"/>
    </source>
</evidence>
<dbReference type="EMBL" id="CP019288">
    <property type="protein sequence ID" value="QHI34966.1"/>
    <property type="molecule type" value="Genomic_DNA"/>
</dbReference>
<reference evidence="2 3" key="1">
    <citation type="journal article" date="2013" name="Int. J. Syst. Evol. Microbiol.">
        <title>Kordia antarctica sp. nov., isolated from Antarctic seawater.</title>
        <authorList>
            <person name="Baek K."/>
            <person name="Choi A."/>
            <person name="Kang I."/>
            <person name="Lee K."/>
            <person name="Cho J.C."/>
        </authorList>
    </citation>
    <scope>NUCLEOTIDE SEQUENCE [LARGE SCALE GENOMIC DNA]</scope>
    <source>
        <strain evidence="2 3">IMCC3317</strain>
    </source>
</reference>
<dbReference type="RefSeq" id="WP_160127745.1">
    <property type="nucleotide sequence ID" value="NZ_CP019288.1"/>
</dbReference>
<feature type="transmembrane region" description="Helical" evidence="1">
    <location>
        <begin position="97"/>
        <end position="116"/>
    </location>
</feature>
<dbReference type="Proteomes" id="UP000464657">
    <property type="component" value="Chromosome"/>
</dbReference>
<organism evidence="2 3">
    <name type="scientific">Kordia antarctica</name>
    <dbReference type="NCBI Taxonomy" id="1218801"/>
    <lineage>
        <taxon>Bacteria</taxon>
        <taxon>Pseudomonadati</taxon>
        <taxon>Bacteroidota</taxon>
        <taxon>Flavobacteriia</taxon>
        <taxon>Flavobacteriales</taxon>
        <taxon>Flavobacteriaceae</taxon>
        <taxon>Kordia</taxon>
    </lineage>
</organism>
<proteinExistence type="predicted"/>
<keyword evidence="3" id="KW-1185">Reference proteome</keyword>
<accession>A0A7L4ZFJ0</accession>
<feature type="transmembrane region" description="Helical" evidence="1">
    <location>
        <begin position="70"/>
        <end position="91"/>
    </location>
</feature>
<sequence>MEISRHCSFCEHKEFDFSTGNFCGLTKKKADFSRKCPKITFGNNAKEEIARINLEYQALKEQKTAVISHLILYILIGLALIVIDIFATIAIFEAGWITTYTLVGFAIGMSVIGYAFTPYIKYTNANSVVTSEKKRMDDLLQLYDYGYEINFEDENYQTAVTFHRSKVKLR</sequence>
<keyword evidence="1" id="KW-0812">Transmembrane</keyword>
<name>A0A7L4ZFJ0_9FLAO</name>
<protein>
    <submittedName>
        <fullName evidence="2">Uncharacterized protein</fullName>
    </submittedName>
</protein>
<evidence type="ECO:0000256" key="1">
    <source>
        <dbReference type="SAM" id="Phobius"/>
    </source>
</evidence>